<dbReference type="PANTHER" id="PTHR11795:SF445">
    <property type="entry name" value="AMINO ACID ABC TRANSPORTER PERMEASE PROTEIN"/>
    <property type="match status" value="1"/>
</dbReference>
<feature type="transmembrane region" description="Helical" evidence="9">
    <location>
        <begin position="138"/>
        <end position="162"/>
    </location>
</feature>
<keyword evidence="6 9" id="KW-1133">Transmembrane helix</keyword>
<evidence type="ECO:0000313" key="10">
    <source>
        <dbReference type="EMBL" id="UTF55662.1"/>
    </source>
</evidence>
<evidence type="ECO:0000256" key="9">
    <source>
        <dbReference type="SAM" id="Phobius"/>
    </source>
</evidence>
<geneLocation type="plasmid" evidence="10 11">
    <name>unnamed1</name>
</geneLocation>
<comment type="similarity">
    <text evidence="8">Belongs to the binding-protein-dependent transport system permease family. LivHM subfamily.</text>
</comment>
<dbReference type="GeneID" id="73292362"/>
<evidence type="ECO:0000256" key="5">
    <source>
        <dbReference type="ARBA" id="ARBA00022970"/>
    </source>
</evidence>
<dbReference type="GO" id="GO:0006865">
    <property type="term" value="P:amino acid transport"/>
    <property type="evidence" value="ECO:0007669"/>
    <property type="project" value="UniProtKB-KW"/>
</dbReference>
<evidence type="ECO:0000256" key="6">
    <source>
        <dbReference type="ARBA" id="ARBA00022989"/>
    </source>
</evidence>
<dbReference type="Proteomes" id="UP001056855">
    <property type="component" value="Plasmid unnamed1"/>
</dbReference>
<keyword evidence="11" id="KW-1185">Reference proteome</keyword>
<sequence>MVETLLLLQQIINGLLFGGQLALVAIGLTLIWGVTRILNFAHGAMFMLGGYAGFFAYEFTGSLLVAIPVAALALFVIGVGTEVLVVRQLRDRDNTEIAAIIGTFAIAVIAENLMRYLYQTDRRSIPTLTTGIWQFDQIILIKEQVLMFTLALVSLGVLFAVIRYTKLGMAMRAVAQDTDTARLMGIRSDRIYALTFGVSAALAGLAGVLLSNTYSIYPGVGWRPFLFAFIVVIIGGLGSVRGTLLAALFIGVFRSLSLTFISSQQAEMLLFLVMIAILIVRPTGIGGVIDS</sequence>
<dbReference type="KEGG" id="sawl:NGM29_19910"/>
<keyword evidence="4 9" id="KW-0812">Transmembrane</keyword>
<dbReference type="InterPro" id="IPR052157">
    <property type="entry name" value="BCAA_transport_permease"/>
</dbReference>
<feature type="transmembrane region" description="Helical" evidence="9">
    <location>
        <begin position="12"/>
        <end position="33"/>
    </location>
</feature>
<dbReference type="PANTHER" id="PTHR11795">
    <property type="entry name" value="BRANCHED-CHAIN AMINO ACID TRANSPORT SYSTEM PERMEASE PROTEIN LIVH"/>
    <property type="match status" value="1"/>
</dbReference>
<feature type="transmembrane region" description="Helical" evidence="9">
    <location>
        <begin position="191"/>
        <end position="214"/>
    </location>
</feature>
<dbReference type="RefSeq" id="WP_254160924.1">
    <property type="nucleotide sequence ID" value="NZ_CP100356.1"/>
</dbReference>
<proteinExistence type="inferred from homology"/>
<organism evidence="10 11">
    <name type="scientific">Natronosalvus rutilus</name>
    <dbReference type="NCBI Taxonomy" id="2953753"/>
    <lineage>
        <taxon>Archaea</taxon>
        <taxon>Methanobacteriati</taxon>
        <taxon>Methanobacteriota</taxon>
        <taxon>Stenosarchaea group</taxon>
        <taxon>Halobacteria</taxon>
        <taxon>Halobacteriales</taxon>
        <taxon>Natrialbaceae</taxon>
        <taxon>Natronosalvus</taxon>
    </lineage>
</organism>
<evidence type="ECO:0000256" key="1">
    <source>
        <dbReference type="ARBA" id="ARBA00004651"/>
    </source>
</evidence>
<dbReference type="CDD" id="cd06582">
    <property type="entry name" value="TM_PBP1_LivH_like"/>
    <property type="match status" value="1"/>
</dbReference>
<reference evidence="10" key="1">
    <citation type="submission" date="2022-06" db="EMBL/GenBank/DDBJ databases">
        <title>Diverse halophilic archaea isolated from saline environments.</title>
        <authorList>
            <person name="Cui H.-L."/>
        </authorList>
    </citation>
    <scope>NUCLEOTIDE SEQUENCE</scope>
    <source>
        <strain evidence="10">WLHS1</strain>
        <plasmid evidence="10">unnamed1</plasmid>
    </source>
</reference>
<evidence type="ECO:0000256" key="4">
    <source>
        <dbReference type="ARBA" id="ARBA00022692"/>
    </source>
</evidence>
<feature type="transmembrane region" description="Helical" evidence="9">
    <location>
        <begin position="268"/>
        <end position="289"/>
    </location>
</feature>
<feature type="transmembrane region" description="Helical" evidence="9">
    <location>
        <begin position="40"/>
        <end position="57"/>
    </location>
</feature>
<keyword evidence="3" id="KW-1003">Cell membrane</keyword>
<feature type="transmembrane region" description="Helical" evidence="9">
    <location>
        <begin position="97"/>
        <end position="118"/>
    </location>
</feature>
<feature type="transmembrane region" description="Helical" evidence="9">
    <location>
        <begin position="226"/>
        <end position="256"/>
    </location>
</feature>
<evidence type="ECO:0000313" key="11">
    <source>
        <dbReference type="Proteomes" id="UP001056855"/>
    </source>
</evidence>
<dbReference type="GO" id="GO:0005886">
    <property type="term" value="C:plasma membrane"/>
    <property type="evidence" value="ECO:0007669"/>
    <property type="project" value="UniProtKB-SubCell"/>
</dbReference>
<dbReference type="EMBL" id="CP100356">
    <property type="protein sequence ID" value="UTF55662.1"/>
    <property type="molecule type" value="Genomic_DNA"/>
</dbReference>
<evidence type="ECO:0000256" key="8">
    <source>
        <dbReference type="ARBA" id="ARBA00037998"/>
    </source>
</evidence>
<evidence type="ECO:0000256" key="2">
    <source>
        <dbReference type="ARBA" id="ARBA00022448"/>
    </source>
</evidence>
<evidence type="ECO:0000256" key="7">
    <source>
        <dbReference type="ARBA" id="ARBA00023136"/>
    </source>
</evidence>
<comment type="subcellular location">
    <subcellularLocation>
        <location evidence="1">Cell membrane</location>
        <topology evidence="1">Multi-pass membrane protein</topology>
    </subcellularLocation>
</comment>
<protein>
    <submittedName>
        <fullName evidence="10">Branched-chain amino acid ABC transporter permease</fullName>
    </submittedName>
</protein>
<dbReference type="Pfam" id="PF02653">
    <property type="entry name" value="BPD_transp_2"/>
    <property type="match status" value="1"/>
</dbReference>
<keyword evidence="5" id="KW-0029">Amino-acid transport</keyword>
<evidence type="ECO:0000256" key="3">
    <source>
        <dbReference type="ARBA" id="ARBA00022475"/>
    </source>
</evidence>
<name>A0A9E7SX01_9EURY</name>
<feature type="transmembrane region" description="Helical" evidence="9">
    <location>
        <begin position="63"/>
        <end position="85"/>
    </location>
</feature>
<keyword evidence="2" id="KW-0813">Transport</keyword>
<accession>A0A9E7SX01</accession>
<keyword evidence="7 9" id="KW-0472">Membrane</keyword>
<dbReference type="AlphaFoldDB" id="A0A9E7SX01"/>
<dbReference type="GO" id="GO:0022857">
    <property type="term" value="F:transmembrane transporter activity"/>
    <property type="evidence" value="ECO:0007669"/>
    <property type="project" value="InterPro"/>
</dbReference>
<gene>
    <name evidence="10" type="ORF">NGM29_19910</name>
</gene>
<keyword evidence="10" id="KW-0614">Plasmid</keyword>
<dbReference type="InterPro" id="IPR001851">
    <property type="entry name" value="ABC_transp_permease"/>
</dbReference>